<dbReference type="PANTHER" id="PTHR23112:SF47">
    <property type="entry name" value="G-PROTEIN COUPLED RECEPTOR 157"/>
    <property type="match status" value="1"/>
</dbReference>
<dbReference type="SUPFAM" id="SSF81321">
    <property type="entry name" value="Family A G protein-coupled receptor-like"/>
    <property type="match status" value="1"/>
</dbReference>
<evidence type="ECO:0000256" key="2">
    <source>
        <dbReference type="ARBA" id="ARBA00022692"/>
    </source>
</evidence>
<name>A0AAD7RXE9_9TELE</name>
<comment type="subcellular location">
    <subcellularLocation>
        <location evidence="1">Membrane</location>
        <topology evidence="1">Multi-pass membrane protein</topology>
    </subcellularLocation>
</comment>
<reference evidence="7" key="1">
    <citation type="journal article" date="2023" name="Science">
        <title>Genome structures resolve the early diversification of teleost fishes.</title>
        <authorList>
            <person name="Parey E."/>
            <person name="Louis A."/>
            <person name="Montfort J."/>
            <person name="Bouchez O."/>
            <person name="Roques C."/>
            <person name="Iampietro C."/>
            <person name="Lluch J."/>
            <person name="Castinel A."/>
            <person name="Donnadieu C."/>
            <person name="Desvignes T."/>
            <person name="Floi Bucao C."/>
            <person name="Jouanno E."/>
            <person name="Wen M."/>
            <person name="Mejri S."/>
            <person name="Dirks R."/>
            <person name="Jansen H."/>
            <person name="Henkel C."/>
            <person name="Chen W.J."/>
            <person name="Zahm M."/>
            <person name="Cabau C."/>
            <person name="Klopp C."/>
            <person name="Thompson A.W."/>
            <person name="Robinson-Rechavi M."/>
            <person name="Braasch I."/>
            <person name="Lecointre G."/>
            <person name="Bobe J."/>
            <person name="Postlethwait J.H."/>
            <person name="Berthelot C."/>
            <person name="Roest Crollius H."/>
            <person name="Guiguen Y."/>
        </authorList>
    </citation>
    <scope>NUCLEOTIDE SEQUENCE</scope>
    <source>
        <strain evidence="7">NC1722</strain>
    </source>
</reference>
<feature type="compositionally biased region" description="Basic and acidic residues" evidence="5">
    <location>
        <begin position="197"/>
        <end position="212"/>
    </location>
</feature>
<dbReference type="GO" id="GO:0005886">
    <property type="term" value="C:plasma membrane"/>
    <property type="evidence" value="ECO:0007669"/>
    <property type="project" value="TreeGrafter"/>
</dbReference>
<keyword evidence="3 6" id="KW-1133">Transmembrane helix</keyword>
<sequence>MDILLMDGQSHGMGISAYLTVTPHQAHGVPEQPREPTPTTIQTGQGHEGSTAGEWNEKRARAPCGCFSGSVLAGCCEHAALSEYRPILANSSLFQSRSSMADRKMTLIPIIFIALRIWSTLRFLLMLTDSPARQSPLLVTLHGIGNTFQGAANCIMFVLFTKPVRSRLAGVCCCCRRVMHRSTDTSIQESPSMDPPPRQEDTTPRRWGEEDC</sequence>
<evidence type="ECO:0000256" key="6">
    <source>
        <dbReference type="SAM" id="Phobius"/>
    </source>
</evidence>
<evidence type="ECO:0000256" key="4">
    <source>
        <dbReference type="ARBA" id="ARBA00023136"/>
    </source>
</evidence>
<keyword evidence="8" id="KW-1185">Reference proteome</keyword>
<proteinExistence type="predicted"/>
<dbReference type="PANTHER" id="PTHR23112">
    <property type="entry name" value="G PROTEIN-COUPLED RECEPTOR 157-RELATED"/>
    <property type="match status" value="1"/>
</dbReference>
<dbReference type="AlphaFoldDB" id="A0AAD7RXE9"/>
<protein>
    <recommendedName>
        <fullName evidence="9">G protein-coupled receptor 157</fullName>
    </recommendedName>
</protein>
<comment type="caution">
    <text evidence="7">The sequence shown here is derived from an EMBL/GenBank/DDBJ whole genome shotgun (WGS) entry which is preliminary data.</text>
</comment>
<evidence type="ECO:0000313" key="7">
    <source>
        <dbReference type="EMBL" id="KAJ8391955.1"/>
    </source>
</evidence>
<keyword evidence="2 6" id="KW-0812">Transmembrane</keyword>
<feature type="region of interest" description="Disordered" evidence="5">
    <location>
        <begin position="185"/>
        <end position="212"/>
    </location>
</feature>
<feature type="transmembrane region" description="Helical" evidence="6">
    <location>
        <begin position="106"/>
        <end position="125"/>
    </location>
</feature>
<evidence type="ECO:0000313" key="8">
    <source>
        <dbReference type="Proteomes" id="UP001221898"/>
    </source>
</evidence>
<dbReference type="EMBL" id="JAINUG010000151">
    <property type="protein sequence ID" value="KAJ8391955.1"/>
    <property type="molecule type" value="Genomic_DNA"/>
</dbReference>
<keyword evidence="4 6" id="KW-0472">Membrane</keyword>
<evidence type="ECO:0008006" key="9">
    <source>
        <dbReference type="Google" id="ProtNLM"/>
    </source>
</evidence>
<feature type="transmembrane region" description="Helical" evidence="6">
    <location>
        <begin position="137"/>
        <end position="160"/>
    </location>
</feature>
<evidence type="ECO:0000256" key="5">
    <source>
        <dbReference type="SAM" id="MobiDB-lite"/>
    </source>
</evidence>
<dbReference type="Proteomes" id="UP001221898">
    <property type="component" value="Unassembled WGS sequence"/>
</dbReference>
<evidence type="ECO:0000256" key="3">
    <source>
        <dbReference type="ARBA" id="ARBA00022989"/>
    </source>
</evidence>
<dbReference type="GO" id="GO:0004930">
    <property type="term" value="F:G protein-coupled receptor activity"/>
    <property type="evidence" value="ECO:0007669"/>
    <property type="project" value="TreeGrafter"/>
</dbReference>
<accession>A0AAD7RXE9</accession>
<organism evidence="7 8">
    <name type="scientific">Aldrovandia affinis</name>
    <dbReference type="NCBI Taxonomy" id="143900"/>
    <lineage>
        <taxon>Eukaryota</taxon>
        <taxon>Metazoa</taxon>
        <taxon>Chordata</taxon>
        <taxon>Craniata</taxon>
        <taxon>Vertebrata</taxon>
        <taxon>Euteleostomi</taxon>
        <taxon>Actinopterygii</taxon>
        <taxon>Neopterygii</taxon>
        <taxon>Teleostei</taxon>
        <taxon>Notacanthiformes</taxon>
        <taxon>Halosauridae</taxon>
        <taxon>Aldrovandia</taxon>
    </lineage>
</organism>
<dbReference type="GO" id="GO:0007189">
    <property type="term" value="P:adenylate cyclase-activating G protein-coupled receptor signaling pathway"/>
    <property type="evidence" value="ECO:0007669"/>
    <property type="project" value="TreeGrafter"/>
</dbReference>
<evidence type="ECO:0000256" key="1">
    <source>
        <dbReference type="ARBA" id="ARBA00004141"/>
    </source>
</evidence>
<feature type="region of interest" description="Disordered" evidence="5">
    <location>
        <begin position="26"/>
        <end position="53"/>
    </location>
</feature>
<gene>
    <name evidence="7" type="ORF">AAFF_G00084260</name>
</gene>